<evidence type="ECO:0000313" key="3">
    <source>
        <dbReference type="Proteomes" id="UP000326979"/>
    </source>
</evidence>
<dbReference type="OrthoDB" id="3667154at2"/>
<keyword evidence="3" id="KW-1185">Reference proteome</keyword>
<reference evidence="2 3" key="1">
    <citation type="submission" date="2019-07" db="EMBL/GenBank/DDBJ databases">
        <title>New species of Amycolatopsis and Streptomyces.</title>
        <authorList>
            <person name="Duangmal K."/>
            <person name="Teo W.F.A."/>
            <person name="Lipun K."/>
        </authorList>
    </citation>
    <scope>NUCLEOTIDE SEQUENCE [LARGE SCALE GENOMIC DNA]</scope>
    <source>
        <strain evidence="2 3">TISTR 2346</strain>
    </source>
</reference>
<sequence length="353" mass="37753">MARIRTIKPEAFVSESMAAVSLTARWTFLGLLTQADDVGRHRDHPAIIAGRLWALDPDHTPLRVEEDLQQLAAEGMVCRYTGCDGRAYLHIVNWAKHQKIDRPSASRLPRCPVHQAKQRCGECKSDCARSAQPAAESSAYHPGAAERSESALSLGIGDASNCQRELTEDSLNSPRALLNGDIGRKPTHATADKPALSARTQATSRDEQATEGATDVRSAESSPNTHQGLDEPSASGSRTLDPGSVPTGRTAPPPDTVSARTLIGEYIASCPCRPPERFLGHLGREINLLLGEGIEPAHLRAALDRLRAKGLNPSTLASVVNEVMNADPAGARRSGAYQPWSNPSDAAAYEGAL</sequence>
<gene>
    <name evidence="2" type="ORF">FNH04_00640</name>
</gene>
<comment type="caution">
    <text evidence="2">The sequence shown here is derived from an EMBL/GenBank/DDBJ whole genome shotgun (WGS) entry which is preliminary data.</text>
</comment>
<protein>
    <recommendedName>
        <fullName evidence="4">Phage or prophage related protein</fullName>
    </recommendedName>
</protein>
<evidence type="ECO:0000256" key="1">
    <source>
        <dbReference type="SAM" id="MobiDB-lite"/>
    </source>
</evidence>
<dbReference type="EMBL" id="VJZE01000002">
    <property type="protein sequence ID" value="MPY38520.1"/>
    <property type="molecule type" value="Genomic_DNA"/>
</dbReference>
<dbReference type="AlphaFoldDB" id="A0A5N8VTF8"/>
<proteinExistence type="predicted"/>
<organism evidence="2 3">
    <name type="scientific">Streptomyces phyllanthi</name>
    <dbReference type="NCBI Taxonomy" id="1803180"/>
    <lineage>
        <taxon>Bacteria</taxon>
        <taxon>Bacillati</taxon>
        <taxon>Actinomycetota</taxon>
        <taxon>Actinomycetes</taxon>
        <taxon>Kitasatosporales</taxon>
        <taxon>Streptomycetaceae</taxon>
        <taxon>Streptomyces</taxon>
    </lineage>
</organism>
<name>A0A5N8VTF8_9ACTN</name>
<feature type="region of interest" description="Disordered" evidence="1">
    <location>
        <begin position="165"/>
        <end position="257"/>
    </location>
</feature>
<evidence type="ECO:0000313" key="2">
    <source>
        <dbReference type="EMBL" id="MPY38520.1"/>
    </source>
</evidence>
<accession>A0A5N8VTF8</accession>
<dbReference type="Proteomes" id="UP000326979">
    <property type="component" value="Unassembled WGS sequence"/>
</dbReference>
<evidence type="ECO:0008006" key="4">
    <source>
        <dbReference type="Google" id="ProtNLM"/>
    </source>
</evidence>
<dbReference type="RefSeq" id="WP_152779199.1">
    <property type="nucleotide sequence ID" value="NZ_BAABEQ010000091.1"/>
</dbReference>